<accession>A0A069S2Q2</accession>
<feature type="chain" id="PRO_5001666095" description="DUF5045 domain-containing protein" evidence="1">
    <location>
        <begin position="22"/>
        <end position="218"/>
    </location>
</feature>
<dbReference type="AlphaFoldDB" id="A0A069S2Q2"/>
<protein>
    <recommendedName>
        <fullName evidence="4">DUF5045 domain-containing protein</fullName>
    </recommendedName>
</protein>
<gene>
    <name evidence="2" type="ORF">M099_4623</name>
</gene>
<dbReference type="PATRIC" id="fig|1339352.3.peg.4329"/>
<evidence type="ECO:0000313" key="2">
    <source>
        <dbReference type="EMBL" id="KDS42913.1"/>
    </source>
</evidence>
<reference evidence="2 3" key="1">
    <citation type="submission" date="2014-04" db="EMBL/GenBank/DDBJ databases">
        <authorList>
            <person name="Sears C."/>
            <person name="Carroll K."/>
            <person name="Sack B.R."/>
            <person name="Qadri F."/>
            <person name="Myers L.L."/>
            <person name="Chung G.-T."/>
            <person name="Escheverria P."/>
            <person name="Fraser C.M."/>
            <person name="Sadzewicz L."/>
            <person name="Shefchek K.A."/>
            <person name="Tallon L."/>
            <person name="Das S.P."/>
            <person name="Daugherty S."/>
            <person name="Mongodin E.F."/>
        </authorList>
    </citation>
    <scope>NUCLEOTIDE SEQUENCE [LARGE SCALE GENOMIC DNA]</scope>
    <source>
        <strain evidence="2 3">3975 RP4</strain>
    </source>
</reference>
<dbReference type="Proteomes" id="UP000027661">
    <property type="component" value="Unassembled WGS sequence"/>
</dbReference>
<evidence type="ECO:0008006" key="4">
    <source>
        <dbReference type="Google" id="ProtNLM"/>
    </source>
</evidence>
<dbReference type="RefSeq" id="WP_005647309.1">
    <property type="nucleotide sequence ID" value="NZ_JNHM01000180.1"/>
</dbReference>
<feature type="signal peptide" evidence="1">
    <location>
        <begin position="1"/>
        <end position="21"/>
    </location>
</feature>
<evidence type="ECO:0000313" key="3">
    <source>
        <dbReference type="Proteomes" id="UP000027661"/>
    </source>
</evidence>
<keyword evidence="1" id="KW-0732">Signal</keyword>
<evidence type="ECO:0000256" key="1">
    <source>
        <dbReference type="SAM" id="SignalP"/>
    </source>
</evidence>
<organism evidence="2 3">
    <name type="scientific">Phocaeicola vulgatus str. 3975 RP4</name>
    <dbReference type="NCBI Taxonomy" id="1339352"/>
    <lineage>
        <taxon>Bacteria</taxon>
        <taxon>Pseudomonadati</taxon>
        <taxon>Bacteroidota</taxon>
        <taxon>Bacteroidia</taxon>
        <taxon>Bacteroidales</taxon>
        <taxon>Bacteroidaceae</taxon>
        <taxon>Phocaeicola</taxon>
    </lineage>
</organism>
<sequence>MKRVLLFFSLMLIIGTSNVYSQMPVKDKGKWSVLNNMEFMDRVRLQPEWYHYWIWYKKVLGIKIPLPGLGLHDKYGKEDRRNFQLQEIPMMAAVEYNKSETEKEGYNVDTIYRQELFKFGDKEIDYQYTLTKNRRNDILNDINKKLVEYSSNGGNKEHVEVITDEVTRIKKNIDIIHDSHMSNSKKREAYLGFDKELIEVLSLITRLNNINKTIMSHE</sequence>
<name>A0A069S2Q2_PHOVU</name>
<comment type="caution">
    <text evidence="2">The sequence shown here is derived from an EMBL/GenBank/DDBJ whole genome shotgun (WGS) entry which is preliminary data.</text>
</comment>
<proteinExistence type="predicted"/>
<dbReference type="EMBL" id="JNHM01000180">
    <property type="protein sequence ID" value="KDS42913.1"/>
    <property type="molecule type" value="Genomic_DNA"/>
</dbReference>